<dbReference type="AlphaFoldDB" id="A0AAV6X103"/>
<evidence type="ECO:0000256" key="2">
    <source>
        <dbReference type="ARBA" id="ARBA00022771"/>
    </source>
</evidence>
<feature type="region of interest" description="Disordered" evidence="5">
    <location>
        <begin position="769"/>
        <end position="820"/>
    </location>
</feature>
<dbReference type="GO" id="GO:0008270">
    <property type="term" value="F:zinc ion binding"/>
    <property type="evidence" value="ECO:0007669"/>
    <property type="project" value="UniProtKB-KW"/>
</dbReference>
<evidence type="ECO:0000256" key="4">
    <source>
        <dbReference type="PROSITE-ProRule" id="PRU00325"/>
    </source>
</evidence>
<dbReference type="PANTHER" id="PTHR31973:SF187">
    <property type="entry name" value="MUTATOR TRANSPOSASE MUDRA PROTEIN"/>
    <property type="match status" value="1"/>
</dbReference>
<reference evidence="7" key="1">
    <citation type="submission" date="2019-10" db="EMBL/GenBank/DDBJ databases">
        <authorList>
            <person name="Zhang R."/>
            <person name="Pan Y."/>
            <person name="Wang J."/>
            <person name="Ma R."/>
            <person name="Yu S."/>
        </authorList>
    </citation>
    <scope>NUCLEOTIDE SEQUENCE</scope>
    <source>
        <strain evidence="7">LA-IB0</strain>
        <tissue evidence="7">Leaf</tissue>
    </source>
</reference>
<feature type="compositionally biased region" description="Basic and acidic residues" evidence="5">
    <location>
        <begin position="80"/>
        <end position="103"/>
    </location>
</feature>
<dbReference type="Proteomes" id="UP000826271">
    <property type="component" value="Unassembled WGS sequence"/>
</dbReference>
<evidence type="ECO:0000313" key="8">
    <source>
        <dbReference type="Proteomes" id="UP000826271"/>
    </source>
</evidence>
<comment type="caution">
    <text evidence="7">The sequence shown here is derived from an EMBL/GenBank/DDBJ whole genome shotgun (WGS) entry which is preliminary data.</text>
</comment>
<keyword evidence="8" id="KW-1185">Reference proteome</keyword>
<feature type="compositionally biased region" description="Basic and acidic residues" evidence="5">
    <location>
        <begin position="110"/>
        <end position="121"/>
    </location>
</feature>
<dbReference type="InterPro" id="IPR006564">
    <property type="entry name" value="Znf_PMZ"/>
</dbReference>
<evidence type="ECO:0000256" key="3">
    <source>
        <dbReference type="ARBA" id="ARBA00022833"/>
    </source>
</evidence>
<feature type="compositionally biased region" description="Acidic residues" evidence="5">
    <location>
        <begin position="178"/>
        <end position="189"/>
    </location>
</feature>
<dbReference type="Pfam" id="PF04434">
    <property type="entry name" value="SWIM"/>
    <property type="match status" value="1"/>
</dbReference>
<feature type="region of interest" description="Disordered" evidence="5">
    <location>
        <begin position="173"/>
        <end position="192"/>
    </location>
</feature>
<proteinExistence type="predicted"/>
<feature type="compositionally biased region" description="Polar residues" evidence="5">
    <location>
        <begin position="770"/>
        <end position="793"/>
    </location>
</feature>
<keyword evidence="3" id="KW-0862">Zinc</keyword>
<keyword evidence="1" id="KW-0479">Metal-binding</keyword>
<feature type="region of interest" description="Disordered" evidence="5">
    <location>
        <begin position="56"/>
        <end position="161"/>
    </location>
</feature>
<organism evidence="7 8">
    <name type="scientific">Buddleja alternifolia</name>
    <dbReference type="NCBI Taxonomy" id="168488"/>
    <lineage>
        <taxon>Eukaryota</taxon>
        <taxon>Viridiplantae</taxon>
        <taxon>Streptophyta</taxon>
        <taxon>Embryophyta</taxon>
        <taxon>Tracheophyta</taxon>
        <taxon>Spermatophyta</taxon>
        <taxon>Magnoliopsida</taxon>
        <taxon>eudicotyledons</taxon>
        <taxon>Gunneridae</taxon>
        <taxon>Pentapetalae</taxon>
        <taxon>asterids</taxon>
        <taxon>lamiids</taxon>
        <taxon>Lamiales</taxon>
        <taxon>Scrophulariaceae</taxon>
        <taxon>Buddlejeae</taxon>
        <taxon>Buddleja</taxon>
    </lineage>
</organism>
<keyword evidence="2 4" id="KW-0863">Zinc-finger</keyword>
<feature type="compositionally biased region" description="Basic residues" evidence="5">
    <location>
        <begin position="616"/>
        <end position="629"/>
    </location>
</feature>
<evidence type="ECO:0000259" key="6">
    <source>
        <dbReference type="PROSITE" id="PS50966"/>
    </source>
</evidence>
<name>A0AAV6X103_9LAMI</name>
<gene>
    <name evidence="7" type="ORF">BUALT_Bualt12G0116200</name>
</gene>
<feature type="region of interest" description="Disordered" evidence="5">
    <location>
        <begin position="658"/>
        <end position="727"/>
    </location>
</feature>
<evidence type="ECO:0000313" key="7">
    <source>
        <dbReference type="EMBL" id="KAG8372910.1"/>
    </source>
</evidence>
<dbReference type="PROSITE" id="PS50966">
    <property type="entry name" value="ZF_SWIM"/>
    <property type="match status" value="1"/>
</dbReference>
<feature type="compositionally biased region" description="Polar residues" evidence="5">
    <location>
        <begin position="658"/>
        <end position="667"/>
    </location>
</feature>
<evidence type="ECO:0000256" key="5">
    <source>
        <dbReference type="SAM" id="MobiDB-lite"/>
    </source>
</evidence>
<dbReference type="InterPro" id="IPR007527">
    <property type="entry name" value="Znf_SWIM"/>
</dbReference>
<sequence>MCVNGKMLRSPTVKYVGGQMHKFVIDLDRLSYQSLVDMYMSCGEGWDAFLQEEADVPADEMPSDAISQNADKGKGNMTEEGQRHPRDAEKRKGQRDARAAEKGKAKRIRRAVEKGKAKVTEKNNPGMADDMDDSRSDFDDSSDSDYVQPEHPESDDDEDDGLLNEEEMERVEPAAVGDEWEMSEGEESDTPSFMLKDIEGSSDDDIFIQKNPSKAYLAKRLKKFMAQNNRLTKTIPTKNPNHPTQSQPLQEDWYCDVAEDDELTTLDGSDDENRDRRGNRQEYFKKGDWNMKGKNLVVGMRLHRKCGVELNRAKVARAKRGAIEKIAGFDSKEYALLCYYCETVRAKNPGSLILLRKPIIAVKIENYENCKWFLSVLLEDLGGLKCAHKWCFISDMQKGLIEAVSKLAPHSEHKRADPKVDMNEKTASEWMREIPFQHWCRAYFQTTCKSDVLVNNLCESFNSYILSARGMPIISMFEKIRTKFMSRIQEKGEGMKRYAGDICPNILKKINKQTELTRNCWARWCGGLEFEVNHLLDKYVVDLALMTCTCGMFQLSGYPCCHAIVAIAERRTKTEDYVDDCYNKQAYLKVYENMIHVVLGQRDYNKTTFQVLRAPPVKRKRRRPRKNRIRGPGENLNSTRAGLTHTCQNCLQLGHNKASCTNSTHPSSKWYKGPVATEAQPSDTPQLASQPVGTDAPQPTQTSQDDPVAQPAPRPQKQQTRGGLGTYAGRRNVELLRAYTNVNQGRSPNIPTGFGSNARVRVHIGVDTSAIPTGRSSGAATSQGTTFGNTTAAPNPPPRRVEATNNYSAASNIAPETIQK</sequence>
<dbReference type="PANTHER" id="PTHR31973">
    <property type="entry name" value="POLYPROTEIN, PUTATIVE-RELATED"/>
    <property type="match status" value="1"/>
</dbReference>
<feature type="compositionally biased region" description="Polar residues" evidence="5">
    <location>
        <begin position="679"/>
        <end position="705"/>
    </location>
</feature>
<feature type="domain" description="SWIM-type" evidence="6">
    <location>
        <begin position="539"/>
        <end position="571"/>
    </location>
</feature>
<dbReference type="EMBL" id="WHWC01000012">
    <property type="protein sequence ID" value="KAG8372910.1"/>
    <property type="molecule type" value="Genomic_DNA"/>
</dbReference>
<feature type="region of interest" description="Disordered" evidence="5">
    <location>
        <begin position="614"/>
        <end position="640"/>
    </location>
</feature>
<protein>
    <recommendedName>
        <fullName evidence="6">SWIM-type domain-containing protein</fullName>
    </recommendedName>
</protein>
<accession>A0AAV6X103</accession>
<evidence type="ECO:0000256" key="1">
    <source>
        <dbReference type="ARBA" id="ARBA00022723"/>
    </source>
</evidence>
<dbReference type="SMART" id="SM00575">
    <property type="entry name" value="ZnF_PMZ"/>
    <property type="match status" value="1"/>
</dbReference>